<protein>
    <submittedName>
        <fullName evidence="2">DNA-directed RNA polymerase specialized sigma24 family protein</fullName>
    </submittedName>
</protein>
<keyword evidence="2" id="KW-0240">DNA-directed RNA polymerase</keyword>
<keyword evidence="3" id="KW-1185">Reference proteome</keyword>
<feature type="compositionally biased region" description="Polar residues" evidence="1">
    <location>
        <begin position="195"/>
        <end position="205"/>
    </location>
</feature>
<keyword evidence="2" id="KW-0804">Transcription</keyword>
<dbReference type="Proteomes" id="UP000622552">
    <property type="component" value="Unassembled WGS sequence"/>
</dbReference>
<proteinExistence type="predicted"/>
<feature type="region of interest" description="Disordered" evidence="1">
    <location>
        <begin position="188"/>
        <end position="213"/>
    </location>
</feature>
<dbReference type="RefSeq" id="WP_197006812.1">
    <property type="nucleotide sequence ID" value="NZ_BONS01000006.1"/>
</dbReference>
<evidence type="ECO:0000313" key="3">
    <source>
        <dbReference type="Proteomes" id="UP000622552"/>
    </source>
</evidence>
<sequence>MTITETTWAALRPVIASVARKYASEYPGVEREDISQELHLFALENAKSFVDKENANFRFIFERAARRYCGKSRAQGLTISAQYGYRPEDVRRILETYVAPEQWPNTHVPDDARSLKPHADPLDMCADVALSLAGLDEDDRQILHSRYVLGEVPDNSSAARKRLNKAVDRLTAAMNSFKGEWHAERATRGFPGSRSAVSNATAQRQSTHDYDPN</sequence>
<dbReference type="GO" id="GO:0000428">
    <property type="term" value="C:DNA-directed RNA polymerase complex"/>
    <property type="evidence" value="ECO:0007669"/>
    <property type="project" value="UniProtKB-KW"/>
</dbReference>
<evidence type="ECO:0000256" key="1">
    <source>
        <dbReference type="SAM" id="MobiDB-lite"/>
    </source>
</evidence>
<dbReference type="EMBL" id="JADOUF010000001">
    <property type="protein sequence ID" value="MBG6140246.1"/>
    <property type="molecule type" value="Genomic_DNA"/>
</dbReference>
<comment type="caution">
    <text evidence="2">The sequence shown here is derived from an EMBL/GenBank/DDBJ whole genome shotgun (WGS) entry which is preliminary data.</text>
</comment>
<organism evidence="2 3">
    <name type="scientific">Longispora fulva</name>
    <dbReference type="NCBI Taxonomy" id="619741"/>
    <lineage>
        <taxon>Bacteria</taxon>
        <taxon>Bacillati</taxon>
        <taxon>Actinomycetota</taxon>
        <taxon>Actinomycetes</taxon>
        <taxon>Micromonosporales</taxon>
        <taxon>Micromonosporaceae</taxon>
        <taxon>Longispora</taxon>
    </lineage>
</organism>
<reference evidence="2" key="1">
    <citation type="submission" date="2020-11" db="EMBL/GenBank/DDBJ databases">
        <title>Sequencing the genomes of 1000 actinobacteria strains.</title>
        <authorList>
            <person name="Klenk H.-P."/>
        </authorList>
    </citation>
    <scope>NUCLEOTIDE SEQUENCE</scope>
    <source>
        <strain evidence="2">DSM 45356</strain>
    </source>
</reference>
<name>A0A8J7GL74_9ACTN</name>
<evidence type="ECO:0000313" key="2">
    <source>
        <dbReference type="EMBL" id="MBG6140246.1"/>
    </source>
</evidence>
<dbReference type="AlphaFoldDB" id="A0A8J7GL74"/>
<gene>
    <name evidence="2" type="ORF">IW245_006440</name>
</gene>
<accession>A0A8J7GL74</accession>